<proteinExistence type="predicted"/>
<dbReference type="Pfam" id="PF20668">
    <property type="entry name" value="DUF6815"/>
    <property type="match status" value="1"/>
</dbReference>
<dbReference type="NCBIfam" id="NF033816">
    <property type="entry name" value="Cj0069_fam"/>
    <property type="match status" value="1"/>
</dbReference>
<dbReference type="EMBL" id="CAJNDS010002275">
    <property type="protein sequence ID" value="CAE7406457.1"/>
    <property type="molecule type" value="Genomic_DNA"/>
</dbReference>
<protein>
    <recommendedName>
        <fullName evidence="1">DUF6815 domain-containing protein</fullName>
    </recommendedName>
</protein>
<evidence type="ECO:0000259" key="1">
    <source>
        <dbReference type="Pfam" id="PF20668"/>
    </source>
</evidence>
<dbReference type="AlphaFoldDB" id="A0A812QVR3"/>
<dbReference type="OrthoDB" id="10256152at2759"/>
<sequence>MQNFNTYDYFQLPLAKIHQLPLQMDLAPQDKTKLRAVVAAPANNPTPGAGPGGAVASGHVDCSSITAIAKDCRGLKEQPSQPKFKGALVQVYVRGAPFGGSDKSSNGHRFDSITLANGMIESGMSCQLLHYTHEEHEHFFSLAAKFDFIIVRCDPGQIKADGGDQQKFDDGMRKLRKQGVQIWPSPDGMEKMAAKDALCKVASMSIGLPDTLAYYSEQEFAQGFKKAVAFQPRVIRHREGIWTVKLKAQNYCSEFGQRCAEDTEVLVLMEDNDNHEEEHTVAEFIEFCVNGHSDKAGKWTSKGAGKYLAGGKEAGGQLVDQRFCPRKVEGELRYNMIADTLVGITHEKPKAGGISVGGTGSVYTYFGSDEPQYQRLTRGFLDKDLPLVMPALGLDELPLWWTADFINSSPEGTDEKWIVSAFNCSCASISRCLAACCKDDTPNASYDDISAEDKAEADKHGKLIGEKAAAILSKK</sequence>
<name>A0A812QVR3_9DINO</name>
<organism evidence="2 3">
    <name type="scientific">Symbiodinium natans</name>
    <dbReference type="NCBI Taxonomy" id="878477"/>
    <lineage>
        <taxon>Eukaryota</taxon>
        <taxon>Sar</taxon>
        <taxon>Alveolata</taxon>
        <taxon>Dinophyceae</taxon>
        <taxon>Suessiales</taxon>
        <taxon>Symbiodiniaceae</taxon>
        <taxon>Symbiodinium</taxon>
    </lineage>
</organism>
<accession>A0A812QVR3</accession>
<evidence type="ECO:0000313" key="3">
    <source>
        <dbReference type="Proteomes" id="UP000604046"/>
    </source>
</evidence>
<keyword evidence="3" id="KW-1185">Reference proteome</keyword>
<dbReference type="InterPro" id="IPR049212">
    <property type="entry name" value="DUF6815"/>
</dbReference>
<reference evidence="2" key="1">
    <citation type="submission" date="2021-02" db="EMBL/GenBank/DDBJ databases">
        <authorList>
            <person name="Dougan E. K."/>
            <person name="Rhodes N."/>
            <person name="Thang M."/>
            <person name="Chan C."/>
        </authorList>
    </citation>
    <scope>NUCLEOTIDE SEQUENCE</scope>
</reference>
<feature type="domain" description="DUF6815" evidence="1">
    <location>
        <begin position="329"/>
        <end position="426"/>
    </location>
</feature>
<gene>
    <name evidence="2" type="ORF">SNAT2548_LOCUS22110</name>
</gene>
<evidence type="ECO:0000313" key="2">
    <source>
        <dbReference type="EMBL" id="CAE7406457.1"/>
    </source>
</evidence>
<comment type="caution">
    <text evidence="2">The sequence shown here is derived from an EMBL/GenBank/DDBJ whole genome shotgun (WGS) entry which is preliminary data.</text>
</comment>
<dbReference type="Proteomes" id="UP000604046">
    <property type="component" value="Unassembled WGS sequence"/>
</dbReference>